<proteinExistence type="predicted"/>
<evidence type="ECO:0000313" key="1">
    <source>
        <dbReference type="Proteomes" id="UP000887577"/>
    </source>
</evidence>
<dbReference type="AlphaFoldDB" id="A0A914Y7L7"/>
<dbReference type="WBParaSite" id="PSU_v2.g15267.t1">
    <property type="protein sequence ID" value="PSU_v2.g15267.t1"/>
    <property type="gene ID" value="PSU_v2.g15267"/>
</dbReference>
<sequence length="665" mass="76959">MNVSTNNARQLLNLRHATSPFEDIIEMKLGEEYGEVYLNSGFFAEVVPMLSHLLHRYNFGKNLKLESGDGATTTQWFSPRDREFYERCLVEVESLNIHGKWQQELLRSLVHCCLNLKKLSFTYWSCNDIYHILRDLPTKCLTDLTIQVDGTSNGTDEIMEALQEIGRISPNKMERLMIFLNQEYNGEDPVRVYSQYLEQFMAVKSTVVLLYNGEEARQCIWKLRHDHRFIEGGWMSVAVNDEALTPAKQAKLYTSYQLFKQENVSAIRRGLDQSISWIVGSQIGRANNHRLSLHYLPGGFGGNMDAINIPPYDPTTETHEMLPHFTDEELGDLRQRRPYSRINSLYHESTPCCTFQVQPTISPFNRYGIPSFGRQITRVREVIYHTEDTEFYLENGLYFRPDQQPMEEVILMKGVYADARIIIRCLDMKRHYIQSVGYSEFLHLSTHVELRGYWWSGTVQLLFTKLPAGLPSKLHALTMMNACTERTPFNHFNDSIQPEVRGGIKVLHYDCRDTREESMASIINGLWKRGIPSKSFSGLEQVFLCAPALSSPSGSKNTYITNLNRMVRNLVRITSPNAIIVLVIGEGLNEAHILEEDAKRRKSGEIFSTSGLNQQTDHCRAILPVIFNQRIQTFQSTLVYQHYRSWENREWYIYIPPMQRRHTCT</sequence>
<keyword evidence="1" id="KW-1185">Reference proteome</keyword>
<accession>A0A914Y7L7</accession>
<reference evidence="2" key="1">
    <citation type="submission" date="2022-11" db="UniProtKB">
        <authorList>
            <consortium name="WormBaseParasite"/>
        </authorList>
    </citation>
    <scope>IDENTIFICATION</scope>
</reference>
<protein>
    <submittedName>
        <fullName evidence="2">Uncharacterized protein</fullName>
    </submittedName>
</protein>
<name>A0A914Y7L7_9BILA</name>
<evidence type="ECO:0000313" key="2">
    <source>
        <dbReference type="WBParaSite" id="PSU_v2.g15267.t1"/>
    </source>
</evidence>
<dbReference type="Proteomes" id="UP000887577">
    <property type="component" value="Unplaced"/>
</dbReference>
<organism evidence="1 2">
    <name type="scientific">Panagrolaimus superbus</name>
    <dbReference type="NCBI Taxonomy" id="310955"/>
    <lineage>
        <taxon>Eukaryota</taxon>
        <taxon>Metazoa</taxon>
        <taxon>Ecdysozoa</taxon>
        <taxon>Nematoda</taxon>
        <taxon>Chromadorea</taxon>
        <taxon>Rhabditida</taxon>
        <taxon>Tylenchina</taxon>
        <taxon>Panagrolaimomorpha</taxon>
        <taxon>Panagrolaimoidea</taxon>
        <taxon>Panagrolaimidae</taxon>
        <taxon>Panagrolaimus</taxon>
    </lineage>
</organism>